<evidence type="ECO:0000256" key="2">
    <source>
        <dbReference type="ARBA" id="ARBA00022490"/>
    </source>
</evidence>
<comment type="similarity">
    <text evidence="5">Belongs to the UreE family.</text>
</comment>
<evidence type="ECO:0000313" key="8">
    <source>
        <dbReference type="Proteomes" id="UP000243002"/>
    </source>
</evidence>
<evidence type="ECO:0000256" key="4">
    <source>
        <dbReference type="ARBA" id="ARBA00023186"/>
    </source>
</evidence>
<sequence>MASSEPADRPLVLRERGLAASPGAVPALVLALSAVERTQLRGLRCTACGRQVLLQLPRGAALEPGEWLAATVAEPLVQVRAAAEELLQVRSADPLALLQAAYHLGNRHVAMEIRAGELRLLADSVLAHLLEHRGLQVGQLQAPFQPESGAYGPIHGHSHSHDH</sequence>
<reference evidence="7 8" key="1">
    <citation type="journal article" date="2018" name="Environ. Microbiol.">
        <title>Ecological and genomic features of two widespread freshwater picocyanobacteria.</title>
        <authorList>
            <person name="Cabello-Yeves P.J."/>
            <person name="Picazo A."/>
            <person name="Camacho A."/>
            <person name="Callieri C."/>
            <person name="Rosselli R."/>
            <person name="Roda-Garcia J.J."/>
            <person name="Coutinho F.H."/>
            <person name="Rodriguez-Valera F."/>
        </authorList>
    </citation>
    <scope>NUCLEOTIDE SEQUENCE [LARGE SCALE GENOMIC DNA]</scope>
    <source>
        <strain evidence="7 8">Tous</strain>
    </source>
</reference>
<dbReference type="GO" id="GO:0005737">
    <property type="term" value="C:cytoplasm"/>
    <property type="evidence" value="ECO:0007669"/>
    <property type="project" value="UniProtKB-SubCell"/>
</dbReference>
<evidence type="ECO:0000256" key="3">
    <source>
        <dbReference type="ARBA" id="ARBA00022596"/>
    </source>
</evidence>
<keyword evidence="4 5" id="KW-0143">Chaperone</keyword>
<dbReference type="GO" id="GO:0016151">
    <property type="term" value="F:nickel cation binding"/>
    <property type="evidence" value="ECO:0007669"/>
    <property type="project" value="UniProtKB-UniRule"/>
</dbReference>
<evidence type="ECO:0000259" key="6">
    <source>
        <dbReference type="SMART" id="SM00988"/>
    </source>
</evidence>
<dbReference type="Proteomes" id="UP000243002">
    <property type="component" value="Unassembled WGS sequence"/>
</dbReference>
<dbReference type="SUPFAM" id="SSF69287">
    <property type="entry name" value="Urease metallochaperone UreE, N-terminal domain"/>
    <property type="match status" value="1"/>
</dbReference>
<dbReference type="GO" id="GO:0065003">
    <property type="term" value="P:protein-containing complex assembly"/>
    <property type="evidence" value="ECO:0007669"/>
    <property type="project" value="InterPro"/>
</dbReference>
<dbReference type="InterPro" id="IPR036118">
    <property type="entry name" value="UreE_N_sf"/>
</dbReference>
<dbReference type="GO" id="GO:0051082">
    <property type="term" value="F:unfolded protein binding"/>
    <property type="evidence" value="ECO:0007669"/>
    <property type="project" value="UniProtKB-UniRule"/>
</dbReference>
<keyword evidence="2 5" id="KW-0963">Cytoplasm</keyword>
<evidence type="ECO:0000313" key="7">
    <source>
        <dbReference type="EMBL" id="PSJ05794.1"/>
    </source>
</evidence>
<dbReference type="GO" id="GO:0019627">
    <property type="term" value="P:urea metabolic process"/>
    <property type="evidence" value="ECO:0007669"/>
    <property type="project" value="InterPro"/>
</dbReference>
<evidence type="ECO:0000256" key="5">
    <source>
        <dbReference type="HAMAP-Rule" id="MF_00822"/>
    </source>
</evidence>
<comment type="subcellular location">
    <subcellularLocation>
        <location evidence="1 5">Cytoplasm</location>
    </subcellularLocation>
</comment>
<dbReference type="InterPro" id="IPR007864">
    <property type="entry name" value="UreE_C_dom"/>
</dbReference>
<dbReference type="HAMAP" id="MF_00822">
    <property type="entry name" value="UreE"/>
    <property type="match status" value="1"/>
</dbReference>
<dbReference type="InterPro" id="IPR004029">
    <property type="entry name" value="UreE_N"/>
</dbReference>
<feature type="domain" description="UreE urease accessory N-terminal" evidence="6">
    <location>
        <begin position="13"/>
        <end position="77"/>
    </location>
</feature>
<dbReference type="InterPro" id="IPR012406">
    <property type="entry name" value="UreE"/>
</dbReference>
<dbReference type="NCBIfam" id="NF009751">
    <property type="entry name" value="PRK13261.1-1"/>
    <property type="match status" value="1"/>
</dbReference>
<comment type="function">
    <text evidence="5">Involved in urease metallocenter assembly. Binds nickel. Probably functions as a nickel donor during metallocenter assembly.</text>
</comment>
<protein>
    <recommendedName>
        <fullName evidence="5">Urease accessory protein UreE</fullName>
    </recommendedName>
</protein>
<evidence type="ECO:0000256" key="1">
    <source>
        <dbReference type="ARBA" id="ARBA00004496"/>
    </source>
</evidence>
<dbReference type="EMBL" id="PXXO01000006">
    <property type="protein sequence ID" value="PSJ05794.1"/>
    <property type="molecule type" value="Genomic_DNA"/>
</dbReference>
<dbReference type="Gene3D" id="3.30.70.790">
    <property type="entry name" value="UreE, C-terminal domain"/>
    <property type="match status" value="1"/>
</dbReference>
<dbReference type="PIRSF" id="PIRSF036402">
    <property type="entry name" value="Ureas_acces_UreE"/>
    <property type="match status" value="1"/>
</dbReference>
<dbReference type="SUPFAM" id="SSF69737">
    <property type="entry name" value="Urease metallochaperone UreE, C-terminal domain"/>
    <property type="match status" value="1"/>
</dbReference>
<keyword evidence="3 5" id="KW-0533">Nickel</keyword>
<accession>A0A2P7MX29</accession>
<gene>
    <name evidence="5" type="primary">ureE</name>
    <name evidence="7" type="ORF">C7K55_06590</name>
</gene>
<proteinExistence type="inferred from homology"/>
<dbReference type="Pfam" id="PF05194">
    <property type="entry name" value="UreE_C"/>
    <property type="match status" value="1"/>
</dbReference>
<dbReference type="NCBIfam" id="NF009756">
    <property type="entry name" value="PRK13261.2-2"/>
    <property type="match status" value="1"/>
</dbReference>
<name>A0A2P7MX29_9CYAN</name>
<dbReference type="OrthoDB" id="5421304at2"/>
<dbReference type="Gene3D" id="2.60.260.20">
    <property type="entry name" value="Urease metallochaperone UreE, N-terminal domain"/>
    <property type="match status" value="1"/>
</dbReference>
<dbReference type="RefSeq" id="WP_106502730.1">
    <property type="nucleotide sequence ID" value="NZ_PXXO01000006.1"/>
</dbReference>
<organism evidence="7 8">
    <name type="scientific">Cyanobium usitatum str. Tous</name>
    <dbReference type="NCBI Taxonomy" id="2116684"/>
    <lineage>
        <taxon>Bacteria</taxon>
        <taxon>Bacillati</taxon>
        <taxon>Cyanobacteriota</taxon>
        <taxon>Cyanophyceae</taxon>
        <taxon>Synechococcales</taxon>
        <taxon>Prochlorococcaceae</taxon>
        <taxon>Cyanobium</taxon>
    </lineage>
</organism>
<comment type="caution">
    <text evidence="7">The sequence shown here is derived from an EMBL/GenBank/DDBJ whole genome shotgun (WGS) entry which is preliminary data.</text>
</comment>
<dbReference type="GO" id="GO:0006457">
    <property type="term" value="P:protein folding"/>
    <property type="evidence" value="ECO:0007669"/>
    <property type="project" value="InterPro"/>
</dbReference>
<dbReference type="SMART" id="SM00988">
    <property type="entry name" value="UreE_N"/>
    <property type="match status" value="1"/>
</dbReference>
<keyword evidence="8" id="KW-1185">Reference proteome</keyword>
<dbReference type="AlphaFoldDB" id="A0A2P7MX29"/>